<evidence type="ECO:0000313" key="8">
    <source>
        <dbReference type="Proteomes" id="UP000515297"/>
    </source>
</evidence>
<evidence type="ECO:0000256" key="5">
    <source>
        <dbReference type="ARBA" id="ARBA00029440"/>
    </source>
</evidence>
<dbReference type="InterPro" id="IPR050106">
    <property type="entry name" value="HistidinolP_aminotransfase"/>
</dbReference>
<accession>A0A7G6VW44</accession>
<dbReference type="CDD" id="cd00609">
    <property type="entry name" value="AAT_like"/>
    <property type="match status" value="1"/>
</dbReference>
<evidence type="ECO:0000256" key="1">
    <source>
        <dbReference type="ARBA" id="ARBA00007970"/>
    </source>
</evidence>
<dbReference type="InterPro" id="IPR015422">
    <property type="entry name" value="PyrdxlP-dep_Trfase_small"/>
</dbReference>
<dbReference type="InterPro" id="IPR006311">
    <property type="entry name" value="TAT_signal"/>
</dbReference>
<sequence>MGYSRRGLIGGASMGGAALITGNALAQSVVGQKMTPGSTSPFGPPAGMALLSRNENPYGPAPSAIKAIYDEAKNGCYYADGGVKLLTEMIAGHYALEPANVIVASGSTEVLCAAALAIPDGKAVLCPDLFWDTTVLYAERKGARVKRVPLGEDMGVDLAAMTAAIGPDVGMIQICNPNNPTGMAVGGEPLRNFIRSVPADIPVLVDEAYNELTSDPAFYSVSDMVNDHPNLIVCRTFSKIYGMAGLRVGYALAHPDTVKTLQGYLMSFGGNTAGLAAAVASFADEDFKAYSKAQVVSAKQIIMSAVESAGLSALPSETNFVFVKVPDADALQAAMKENGVLIRGAYGKWTGWSRVSTGKIEDVGKYARLLPQLV</sequence>
<keyword evidence="2 7" id="KW-0032">Aminotransferase</keyword>
<proteinExistence type="inferred from homology"/>
<evidence type="ECO:0000256" key="3">
    <source>
        <dbReference type="ARBA" id="ARBA00022679"/>
    </source>
</evidence>
<evidence type="ECO:0000259" key="6">
    <source>
        <dbReference type="Pfam" id="PF00155"/>
    </source>
</evidence>
<dbReference type="Proteomes" id="UP000515297">
    <property type="component" value="Chromosome"/>
</dbReference>
<keyword evidence="3 7" id="KW-0808">Transferase</keyword>
<evidence type="ECO:0000256" key="2">
    <source>
        <dbReference type="ARBA" id="ARBA00022576"/>
    </source>
</evidence>
<dbReference type="GO" id="GO:0008483">
    <property type="term" value="F:transaminase activity"/>
    <property type="evidence" value="ECO:0007669"/>
    <property type="project" value="UniProtKB-KW"/>
</dbReference>
<dbReference type="GO" id="GO:0030170">
    <property type="term" value="F:pyridoxal phosphate binding"/>
    <property type="evidence" value="ECO:0007669"/>
    <property type="project" value="InterPro"/>
</dbReference>
<dbReference type="RefSeq" id="WP_185885004.1">
    <property type="nucleotide sequence ID" value="NZ_CP060052.1"/>
</dbReference>
<dbReference type="Pfam" id="PF00155">
    <property type="entry name" value="Aminotran_1_2"/>
    <property type="match status" value="1"/>
</dbReference>
<comment type="similarity">
    <text evidence="1">Belongs to the class-II pyridoxal-phosphate-dependent aminotransferase family. Histidinol-phosphate aminotransferase subfamily.</text>
</comment>
<keyword evidence="4" id="KW-0663">Pyridoxal phosphate</keyword>
<dbReference type="PANTHER" id="PTHR43643:SF3">
    <property type="entry name" value="HISTIDINOL-PHOSPHATE AMINOTRANSFERASE"/>
    <property type="match status" value="1"/>
</dbReference>
<organism evidence="7 8">
    <name type="scientific">Croceicoccus marinus</name>
    <dbReference type="NCBI Taxonomy" id="450378"/>
    <lineage>
        <taxon>Bacteria</taxon>
        <taxon>Pseudomonadati</taxon>
        <taxon>Pseudomonadota</taxon>
        <taxon>Alphaproteobacteria</taxon>
        <taxon>Sphingomonadales</taxon>
        <taxon>Erythrobacteraceae</taxon>
        <taxon>Croceicoccus</taxon>
    </lineage>
</organism>
<reference evidence="7 8" key="1">
    <citation type="submission" date="2020-08" db="EMBL/GenBank/DDBJ databases">
        <authorList>
            <person name="Liu G."/>
            <person name="Sun C."/>
        </authorList>
    </citation>
    <scope>NUCLEOTIDE SEQUENCE [LARGE SCALE GENOMIC DNA]</scope>
    <source>
        <strain evidence="7 8">OT19</strain>
    </source>
</reference>
<dbReference type="Gene3D" id="3.40.640.10">
    <property type="entry name" value="Type I PLP-dependent aspartate aminotransferase-like (Major domain)"/>
    <property type="match status" value="1"/>
</dbReference>
<dbReference type="PANTHER" id="PTHR43643">
    <property type="entry name" value="HISTIDINOL-PHOSPHATE AMINOTRANSFERASE 2"/>
    <property type="match status" value="1"/>
</dbReference>
<dbReference type="AlphaFoldDB" id="A0A7G6VW44"/>
<dbReference type="Gene3D" id="3.90.1150.10">
    <property type="entry name" value="Aspartate Aminotransferase, domain 1"/>
    <property type="match status" value="1"/>
</dbReference>
<name>A0A7G6VW44_9SPHN</name>
<dbReference type="InterPro" id="IPR015424">
    <property type="entry name" value="PyrdxlP-dep_Trfase"/>
</dbReference>
<evidence type="ECO:0000313" key="7">
    <source>
        <dbReference type="EMBL" id="QNE05959.1"/>
    </source>
</evidence>
<evidence type="ECO:0000256" key="4">
    <source>
        <dbReference type="ARBA" id="ARBA00022898"/>
    </source>
</evidence>
<comment type="pathway">
    <text evidence="5">Amino-acid biosynthesis.</text>
</comment>
<dbReference type="SUPFAM" id="SSF53383">
    <property type="entry name" value="PLP-dependent transferases"/>
    <property type="match status" value="1"/>
</dbReference>
<gene>
    <name evidence="7" type="ORF">H4O24_04700</name>
</gene>
<dbReference type="InterPro" id="IPR015421">
    <property type="entry name" value="PyrdxlP-dep_Trfase_major"/>
</dbReference>
<feature type="domain" description="Aminotransferase class I/classII large" evidence="6">
    <location>
        <begin position="50"/>
        <end position="361"/>
    </location>
</feature>
<dbReference type="PROSITE" id="PS51318">
    <property type="entry name" value="TAT"/>
    <property type="match status" value="1"/>
</dbReference>
<dbReference type="InterPro" id="IPR004839">
    <property type="entry name" value="Aminotransferase_I/II_large"/>
</dbReference>
<protein>
    <submittedName>
        <fullName evidence="7">Aminotransferase class I/II-fold pyridoxal phosphate-dependent enzyme</fullName>
    </submittedName>
</protein>
<dbReference type="EMBL" id="CP060052">
    <property type="protein sequence ID" value="QNE05959.1"/>
    <property type="molecule type" value="Genomic_DNA"/>
</dbReference>